<dbReference type="FunFam" id="3.20.20.80:FF:000027">
    <property type="entry name" value="Alpha-L-fucosidase"/>
    <property type="match status" value="1"/>
</dbReference>
<dbReference type="GO" id="GO:0006004">
    <property type="term" value="P:fucose metabolic process"/>
    <property type="evidence" value="ECO:0007669"/>
    <property type="project" value="InterPro"/>
</dbReference>
<keyword evidence="4 11" id="KW-0732">Signal</keyword>
<evidence type="ECO:0000256" key="5">
    <source>
        <dbReference type="ARBA" id="ARBA00022801"/>
    </source>
</evidence>
<evidence type="ECO:0000259" key="13">
    <source>
        <dbReference type="Pfam" id="PF16757"/>
    </source>
</evidence>
<dbReference type="PANTHER" id="PTHR10030:SF37">
    <property type="entry name" value="ALPHA-L-FUCOSIDASE-RELATED"/>
    <property type="match status" value="1"/>
</dbReference>
<evidence type="ECO:0000256" key="8">
    <source>
        <dbReference type="ARBA" id="ARBA00074133"/>
    </source>
</evidence>
<evidence type="ECO:0000256" key="6">
    <source>
        <dbReference type="ARBA" id="ARBA00023180"/>
    </source>
</evidence>
<feature type="domain" description="Glycoside hydrolase family 29 N-terminal" evidence="12">
    <location>
        <begin position="27"/>
        <end position="368"/>
    </location>
</feature>
<comment type="caution">
    <text evidence="14">The sequence shown here is derived from an EMBL/GenBank/DDBJ whole genome shotgun (WGS) entry which is preliminary data.</text>
</comment>
<dbReference type="PRINTS" id="PR00741">
    <property type="entry name" value="GLHYDRLASE29"/>
</dbReference>
<evidence type="ECO:0000313" key="14">
    <source>
        <dbReference type="EMBL" id="KAK8764897.1"/>
    </source>
</evidence>
<evidence type="ECO:0000256" key="1">
    <source>
        <dbReference type="ARBA" id="ARBA00004071"/>
    </source>
</evidence>
<feature type="domain" description="Alpha-L-fucosidase C-terminal" evidence="13">
    <location>
        <begin position="437"/>
        <end position="506"/>
    </location>
</feature>
<dbReference type="InterPro" id="IPR000933">
    <property type="entry name" value="Glyco_hydro_29"/>
</dbReference>
<feature type="chain" id="PRO_5042871409" description="Putative alpha-L-fucosidase" evidence="11">
    <location>
        <begin position="34"/>
        <end position="517"/>
    </location>
</feature>
<evidence type="ECO:0000256" key="4">
    <source>
        <dbReference type="ARBA" id="ARBA00022729"/>
    </source>
</evidence>
<dbReference type="AlphaFoldDB" id="A0AAQ4DR07"/>
<dbReference type="Pfam" id="PF01120">
    <property type="entry name" value="Alpha_L_fucos"/>
    <property type="match status" value="1"/>
</dbReference>
<dbReference type="SUPFAM" id="SSF51445">
    <property type="entry name" value="(Trans)glycosidases"/>
    <property type="match status" value="1"/>
</dbReference>
<dbReference type="Pfam" id="PF16757">
    <property type="entry name" value="Fucosidase_C"/>
    <property type="match status" value="1"/>
</dbReference>
<accession>A0AAQ4DR07</accession>
<reference evidence="14 15" key="1">
    <citation type="journal article" date="2023" name="Arcadia Sci">
        <title>De novo assembly of a long-read Amblyomma americanum tick genome.</title>
        <authorList>
            <person name="Chou S."/>
            <person name="Poskanzer K.E."/>
            <person name="Rollins M."/>
            <person name="Thuy-Boun P.S."/>
        </authorList>
    </citation>
    <scope>NUCLEOTIDE SEQUENCE [LARGE SCALE GENOMIC DNA]</scope>
    <source>
        <strain evidence="14">F_SG_1</strain>
        <tissue evidence="14">Salivary glands</tissue>
    </source>
</reference>
<dbReference type="Proteomes" id="UP001321473">
    <property type="component" value="Unassembled WGS sequence"/>
</dbReference>
<feature type="signal peptide" evidence="11">
    <location>
        <begin position="1"/>
        <end position="33"/>
    </location>
</feature>
<sequence length="517" mass="59188">MAARARNACVCPKLPLLLPLALLTLLHVALVSSANDYYARWDHLDSRPLPPWYDQAKVGVLLYWGVFSVPSFGSEWLWYHWKGRQNSLFSDFMRLNFRPNVTYQEFASGFTCEFYNPERWIDLLVKSGVRYAVFTAKHFEGYTLWPSRRSWNWNSVDIGSKRDLLGEFAKLLKTTTNIRLGVYYSLYEWFNPLFLDDRENNFRTNDFIQFKILPELYDVVKRYEPEVVWADGDWEAPDSYWESTKFLAWLYSNSTVRDTVVANDRWGKGLWCKHGDFRNCKDGHNPKTLQKYKFENVMTLDKPSWGYRRNAQLKDFVTEHELVVTLVETVSCGGNLLITLGPTHDGRIPMVFEERLTMLGSWLALHGEAVYNSKPWVAQNDSASSDVWYTTSDFPPPPPPPPSAEPTPGLEQRDSLFRPKSGPAPTVPPPPPPDKGPVVYAFLVQWPTSGFLRLGSLLVNKNTHFSLIGHAPRLTWKPVGQLVLVDLPPPPINIATRVGVWVLRVTNVEAAPLPGSY</sequence>
<keyword evidence="7" id="KW-0326">Glycosidase</keyword>
<dbReference type="InterPro" id="IPR016286">
    <property type="entry name" value="FUC_metazoa-typ"/>
</dbReference>
<dbReference type="GO" id="GO:0016139">
    <property type="term" value="P:glycoside catabolic process"/>
    <property type="evidence" value="ECO:0007669"/>
    <property type="project" value="TreeGrafter"/>
</dbReference>
<dbReference type="SMART" id="SM00812">
    <property type="entry name" value="Alpha_L_fucos"/>
    <property type="match status" value="1"/>
</dbReference>
<keyword evidence="15" id="KW-1185">Reference proteome</keyword>
<keyword evidence="5" id="KW-0378">Hydrolase</keyword>
<evidence type="ECO:0000256" key="7">
    <source>
        <dbReference type="ARBA" id="ARBA00023295"/>
    </source>
</evidence>
<evidence type="ECO:0000256" key="11">
    <source>
        <dbReference type="SAM" id="SignalP"/>
    </source>
</evidence>
<dbReference type="EC" id="3.2.1.51" evidence="3"/>
<proteinExistence type="inferred from homology"/>
<evidence type="ECO:0000256" key="10">
    <source>
        <dbReference type="SAM" id="MobiDB-lite"/>
    </source>
</evidence>
<dbReference type="GO" id="GO:0005764">
    <property type="term" value="C:lysosome"/>
    <property type="evidence" value="ECO:0007669"/>
    <property type="project" value="TreeGrafter"/>
</dbReference>
<comment type="similarity">
    <text evidence="2">Belongs to the glycosyl hydrolase 29 family.</text>
</comment>
<protein>
    <recommendedName>
        <fullName evidence="8">Putative alpha-L-fucosidase</fullName>
        <ecNumber evidence="3">3.2.1.51</ecNumber>
    </recommendedName>
    <alternativeName>
        <fullName evidence="9">Alpha-L-fucoside fucohydrolase</fullName>
    </alternativeName>
</protein>
<comment type="function">
    <text evidence="1">Alpha-L-fucosidase is responsible for hydrolyzing the alpha-1,6-linked fucose joined to the reducing-end N-acetylglucosamine of the carbohydrate moieties of glycoproteins.</text>
</comment>
<evidence type="ECO:0000256" key="9">
    <source>
        <dbReference type="ARBA" id="ARBA00081661"/>
    </source>
</evidence>
<evidence type="ECO:0000313" key="15">
    <source>
        <dbReference type="Proteomes" id="UP001321473"/>
    </source>
</evidence>
<organism evidence="14 15">
    <name type="scientific">Amblyomma americanum</name>
    <name type="common">Lone star tick</name>
    <dbReference type="NCBI Taxonomy" id="6943"/>
    <lineage>
        <taxon>Eukaryota</taxon>
        <taxon>Metazoa</taxon>
        <taxon>Ecdysozoa</taxon>
        <taxon>Arthropoda</taxon>
        <taxon>Chelicerata</taxon>
        <taxon>Arachnida</taxon>
        <taxon>Acari</taxon>
        <taxon>Parasitiformes</taxon>
        <taxon>Ixodida</taxon>
        <taxon>Ixodoidea</taxon>
        <taxon>Ixodidae</taxon>
        <taxon>Amblyomminae</taxon>
        <taxon>Amblyomma</taxon>
    </lineage>
</organism>
<dbReference type="EMBL" id="JARKHS020027955">
    <property type="protein sequence ID" value="KAK8764897.1"/>
    <property type="molecule type" value="Genomic_DNA"/>
</dbReference>
<keyword evidence="6" id="KW-0325">Glycoprotein</keyword>
<gene>
    <name evidence="14" type="ORF">V5799_032492</name>
</gene>
<evidence type="ECO:0000256" key="3">
    <source>
        <dbReference type="ARBA" id="ARBA00012662"/>
    </source>
</evidence>
<feature type="compositionally biased region" description="Pro residues" evidence="10">
    <location>
        <begin position="394"/>
        <end position="405"/>
    </location>
</feature>
<dbReference type="InterPro" id="IPR017853">
    <property type="entry name" value="GH"/>
</dbReference>
<feature type="region of interest" description="Disordered" evidence="10">
    <location>
        <begin position="387"/>
        <end position="433"/>
    </location>
</feature>
<dbReference type="Gene3D" id="3.20.20.80">
    <property type="entry name" value="Glycosidases"/>
    <property type="match status" value="1"/>
</dbReference>
<evidence type="ECO:0000259" key="12">
    <source>
        <dbReference type="Pfam" id="PF01120"/>
    </source>
</evidence>
<dbReference type="GO" id="GO:0004560">
    <property type="term" value="F:alpha-L-fucosidase activity"/>
    <property type="evidence" value="ECO:0007669"/>
    <property type="project" value="UniProtKB-EC"/>
</dbReference>
<dbReference type="InterPro" id="IPR057739">
    <property type="entry name" value="Glyco_hydro_29_N"/>
</dbReference>
<dbReference type="InterPro" id="IPR031919">
    <property type="entry name" value="Fucosidase_C"/>
</dbReference>
<dbReference type="PANTHER" id="PTHR10030">
    <property type="entry name" value="ALPHA-L-FUCOSIDASE"/>
    <property type="match status" value="1"/>
</dbReference>
<evidence type="ECO:0000256" key="2">
    <source>
        <dbReference type="ARBA" id="ARBA00007951"/>
    </source>
</evidence>
<name>A0AAQ4DR07_AMBAM</name>